<dbReference type="Proteomes" id="UP001341840">
    <property type="component" value="Unassembled WGS sequence"/>
</dbReference>
<gene>
    <name evidence="1" type="ORF">PIB30_050300</name>
</gene>
<protein>
    <submittedName>
        <fullName evidence="1">Uncharacterized protein</fullName>
    </submittedName>
</protein>
<proteinExistence type="predicted"/>
<evidence type="ECO:0000313" key="2">
    <source>
        <dbReference type="Proteomes" id="UP001341840"/>
    </source>
</evidence>
<accession>A0ABU6ZGB4</accession>
<dbReference type="EMBL" id="JASCZI010272205">
    <property type="protein sequence ID" value="MED6221001.1"/>
    <property type="molecule type" value="Genomic_DNA"/>
</dbReference>
<name>A0ABU6ZGB4_9FABA</name>
<sequence length="103" mass="11829">MPIKLLKNREAVMEGFPQKQFHLVRNFKFPKLHPVGKDISAVGLCSLRNGILEIKSCLLLKVLLPVKVLFLDVLFKMMSNLDLTRMTSKSMKNRKPKNFKFAA</sequence>
<evidence type="ECO:0000313" key="1">
    <source>
        <dbReference type="EMBL" id="MED6221001.1"/>
    </source>
</evidence>
<keyword evidence="2" id="KW-1185">Reference proteome</keyword>
<comment type="caution">
    <text evidence="1">The sequence shown here is derived from an EMBL/GenBank/DDBJ whole genome shotgun (WGS) entry which is preliminary data.</text>
</comment>
<reference evidence="1 2" key="1">
    <citation type="journal article" date="2023" name="Plants (Basel)">
        <title>Bridging the Gap: Combining Genomics and Transcriptomics Approaches to Understand Stylosanthes scabra, an Orphan Legume from the Brazilian Caatinga.</title>
        <authorList>
            <person name="Ferreira-Neto J.R.C."/>
            <person name="da Silva M.D."/>
            <person name="Binneck E."/>
            <person name="de Melo N.F."/>
            <person name="da Silva R.H."/>
            <person name="de Melo A.L.T.M."/>
            <person name="Pandolfi V."/>
            <person name="Bustamante F.O."/>
            <person name="Brasileiro-Vidal A.C."/>
            <person name="Benko-Iseppon A.M."/>
        </authorList>
    </citation>
    <scope>NUCLEOTIDE SEQUENCE [LARGE SCALE GENOMIC DNA]</scope>
    <source>
        <tissue evidence="1">Leaves</tissue>
    </source>
</reference>
<organism evidence="1 2">
    <name type="scientific">Stylosanthes scabra</name>
    <dbReference type="NCBI Taxonomy" id="79078"/>
    <lineage>
        <taxon>Eukaryota</taxon>
        <taxon>Viridiplantae</taxon>
        <taxon>Streptophyta</taxon>
        <taxon>Embryophyta</taxon>
        <taxon>Tracheophyta</taxon>
        <taxon>Spermatophyta</taxon>
        <taxon>Magnoliopsida</taxon>
        <taxon>eudicotyledons</taxon>
        <taxon>Gunneridae</taxon>
        <taxon>Pentapetalae</taxon>
        <taxon>rosids</taxon>
        <taxon>fabids</taxon>
        <taxon>Fabales</taxon>
        <taxon>Fabaceae</taxon>
        <taxon>Papilionoideae</taxon>
        <taxon>50 kb inversion clade</taxon>
        <taxon>dalbergioids sensu lato</taxon>
        <taxon>Dalbergieae</taxon>
        <taxon>Pterocarpus clade</taxon>
        <taxon>Stylosanthes</taxon>
    </lineage>
</organism>